<protein>
    <submittedName>
        <fullName evidence="1">Uncharacterized protein</fullName>
    </submittedName>
</protein>
<dbReference type="AlphaFoldDB" id="A0A6A5SFZ7"/>
<dbReference type="Proteomes" id="UP000800038">
    <property type="component" value="Unassembled WGS sequence"/>
</dbReference>
<sequence length="190" mass="21385">MGDLYLPFTLPMNQTSTDDPPLEEPVLHVHPTRFGSYDPRHARVGRHALAVRVPNGLNANTPHTGREINHHVSMAAMVTGLTQGPRASRPARVARARPRTVAELISYLEATQIDVLVEACTTMDPVTRNMVFERVRPRYKQMVEELTLLEPETARQYRESWEQKVGPLAHGLAIQPLRMTVGRPGARMRL</sequence>
<proteinExistence type="predicted"/>
<keyword evidence="2" id="KW-1185">Reference proteome</keyword>
<evidence type="ECO:0000313" key="1">
    <source>
        <dbReference type="EMBL" id="KAF1936327.1"/>
    </source>
</evidence>
<evidence type="ECO:0000313" key="2">
    <source>
        <dbReference type="Proteomes" id="UP000800038"/>
    </source>
</evidence>
<name>A0A6A5SFZ7_9PLEO</name>
<dbReference type="EMBL" id="ML976195">
    <property type="protein sequence ID" value="KAF1936327.1"/>
    <property type="molecule type" value="Genomic_DNA"/>
</dbReference>
<reference evidence="1" key="1">
    <citation type="journal article" date="2020" name="Stud. Mycol.">
        <title>101 Dothideomycetes genomes: a test case for predicting lifestyles and emergence of pathogens.</title>
        <authorList>
            <person name="Haridas S."/>
            <person name="Albert R."/>
            <person name="Binder M."/>
            <person name="Bloem J."/>
            <person name="Labutti K."/>
            <person name="Salamov A."/>
            <person name="Andreopoulos B."/>
            <person name="Baker S."/>
            <person name="Barry K."/>
            <person name="Bills G."/>
            <person name="Bluhm B."/>
            <person name="Cannon C."/>
            <person name="Castanera R."/>
            <person name="Culley D."/>
            <person name="Daum C."/>
            <person name="Ezra D."/>
            <person name="Gonzalez J."/>
            <person name="Henrissat B."/>
            <person name="Kuo A."/>
            <person name="Liang C."/>
            <person name="Lipzen A."/>
            <person name="Lutzoni F."/>
            <person name="Magnuson J."/>
            <person name="Mondo S."/>
            <person name="Nolan M."/>
            <person name="Ohm R."/>
            <person name="Pangilinan J."/>
            <person name="Park H.-J."/>
            <person name="Ramirez L."/>
            <person name="Alfaro M."/>
            <person name="Sun H."/>
            <person name="Tritt A."/>
            <person name="Yoshinaga Y."/>
            <person name="Zwiers L.-H."/>
            <person name="Turgeon B."/>
            <person name="Goodwin S."/>
            <person name="Spatafora J."/>
            <person name="Crous P."/>
            <person name="Grigoriev I."/>
        </authorList>
    </citation>
    <scope>NUCLEOTIDE SEQUENCE</scope>
    <source>
        <strain evidence="1">CBS 161.51</strain>
    </source>
</reference>
<organism evidence="1 2">
    <name type="scientific">Clathrospora elynae</name>
    <dbReference type="NCBI Taxonomy" id="706981"/>
    <lineage>
        <taxon>Eukaryota</taxon>
        <taxon>Fungi</taxon>
        <taxon>Dikarya</taxon>
        <taxon>Ascomycota</taxon>
        <taxon>Pezizomycotina</taxon>
        <taxon>Dothideomycetes</taxon>
        <taxon>Pleosporomycetidae</taxon>
        <taxon>Pleosporales</taxon>
        <taxon>Diademaceae</taxon>
        <taxon>Clathrospora</taxon>
    </lineage>
</organism>
<gene>
    <name evidence="1" type="ORF">EJ02DRAFT_88208</name>
</gene>
<accession>A0A6A5SFZ7</accession>